<reference evidence="2" key="1">
    <citation type="journal article" date="2016" name="J. Gen. Virol.">
        <title>Merida virus, a putative novel rhabdovirus discovered in Culex and Ochlerotatus spp. mosquitoes in the Yucatan Peninsula of Mexico.</title>
        <authorList>
            <person name="Charles J."/>
            <person name="Firth A.E."/>
            <person name="Lorono-Pino M.A."/>
            <person name="Garcia-Rejon J.E."/>
            <person name="Farfan-Ale J.A."/>
            <person name="Lipkin W.I."/>
            <person name="Blitvich B.J."/>
            <person name="Briese T."/>
        </authorList>
    </citation>
    <scope>NUCLEOTIDE SEQUENCE [LARGE SCALE GENOMIC DNA]</scope>
    <source>
        <strain evidence="2">MERD-Mex07</strain>
    </source>
</reference>
<dbReference type="KEGG" id="vg:41700620"/>
<dbReference type="EMBL" id="KU194360">
    <property type="protein sequence ID" value="AMK38066.1"/>
    <property type="molecule type" value="Viral_cRNA"/>
</dbReference>
<accession>A0A140DDD9</accession>
<proteinExistence type="predicted"/>
<name>A0A140DDD9_9RHAB</name>
<keyword evidence="3" id="KW-1185">Reference proteome</keyword>
<dbReference type="Proteomes" id="UP000139113">
    <property type="component" value="Segment"/>
</dbReference>
<dbReference type="GeneID" id="41700620"/>
<sequence length="186" mass="20967">MSFVSMLKGKPGPSKRSPSTGHVPFQGRLDMSLTIFTDKPYSSMEEAFLHLIEIQDYISETRDLKGLYLGLIAISILFSKCDARGNGVMYTMDLKDLVSLISTDSALASGPLRTFSYERAHDLRGKTALVRFQLNFEQSGLECESLLSVLLKRDKNKEVMSSSTSYLKLWRLKMIDYKRGTLFSLS</sequence>
<dbReference type="RefSeq" id="YP_009552113.1">
    <property type="nucleotide sequence ID" value="NC_040599.1"/>
</dbReference>
<feature type="region of interest" description="Disordered" evidence="1">
    <location>
        <begin position="1"/>
        <end position="25"/>
    </location>
</feature>
<evidence type="ECO:0000313" key="3">
    <source>
        <dbReference type="Proteomes" id="UP000139113"/>
    </source>
</evidence>
<organism evidence="2 3">
    <name type="scientific">Merida virus</name>
    <dbReference type="NCBI Taxonomy" id="1803034"/>
    <lineage>
        <taxon>Viruses</taxon>
        <taxon>Riboviria</taxon>
        <taxon>Orthornavirae</taxon>
        <taxon>Negarnaviricota</taxon>
        <taxon>Haploviricotina</taxon>
        <taxon>Monjiviricetes</taxon>
        <taxon>Mononegavirales</taxon>
        <taxon>Rhabdoviridae</taxon>
        <taxon>Alpharhabdovirinae</taxon>
        <taxon>Merhavirus</taxon>
        <taxon>Merhavirus merida</taxon>
    </lineage>
</organism>
<protein>
    <submittedName>
        <fullName evidence="2">Matrix protein</fullName>
    </submittedName>
</protein>
<evidence type="ECO:0000256" key="1">
    <source>
        <dbReference type="SAM" id="MobiDB-lite"/>
    </source>
</evidence>
<evidence type="ECO:0000313" key="2">
    <source>
        <dbReference type="EMBL" id="AMK38066.1"/>
    </source>
</evidence>
<dbReference type="OrthoDB" id="30610at10239"/>